<comment type="caution">
    <text evidence="1">The sequence shown here is derived from an EMBL/GenBank/DDBJ whole genome shotgun (WGS) entry which is preliminary data.</text>
</comment>
<organism evidence="1 2">
    <name type="scientific">Tetragonisca angustula</name>
    <dbReference type="NCBI Taxonomy" id="166442"/>
    <lineage>
        <taxon>Eukaryota</taxon>
        <taxon>Metazoa</taxon>
        <taxon>Ecdysozoa</taxon>
        <taxon>Arthropoda</taxon>
        <taxon>Hexapoda</taxon>
        <taxon>Insecta</taxon>
        <taxon>Pterygota</taxon>
        <taxon>Neoptera</taxon>
        <taxon>Endopterygota</taxon>
        <taxon>Hymenoptera</taxon>
        <taxon>Apocrita</taxon>
        <taxon>Aculeata</taxon>
        <taxon>Apoidea</taxon>
        <taxon>Anthophila</taxon>
        <taxon>Apidae</taxon>
        <taxon>Tetragonisca</taxon>
    </lineage>
</organism>
<name>A0AAW0ZEP0_9HYME</name>
<dbReference type="Proteomes" id="UP001432146">
    <property type="component" value="Unassembled WGS sequence"/>
</dbReference>
<accession>A0AAW0ZEP0</accession>
<dbReference type="AlphaFoldDB" id="A0AAW0ZEP0"/>
<reference evidence="1 2" key="1">
    <citation type="submission" date="2024-05" db="EMBL/GenBank/DDBJ databases">
        <title>The nuclear and mitochondrial genome assemblies of Tetragonisca angustula (Apidae: Meliponini), a tiny yet remarkable pollinator in the Neotropics.</title>
        <authorList>
            <person name="Ferrari R."/>
            <person name="Ricardo P.C."/>
            <person name="Dias F.C."/>
            <person name="Araujo N.S."/>
            <person name="Soares D.O."/>
            <person name="Zhou Q.-S."/>
            <person name="Zhu C.-D."/>
            <person name="Coutinho L."/>
            <person name="Airas M.C."/>
            <person name="Batista T.M."/>
        </authorList>
    </citation>
    <scope>NUCLEOTIDE SEQUENCE [LARGE SCALE GENOMIC DNA]</scope>
    <source>
        <strain evidence="1">ASF017062</strain>
        <tissue evidence="1">Abdomen</tissue>
    </source>
</reference>
<keyword evidence="2" id="KW-1185">Reference proteome</keyword>
<protein>
    <submittedName>
        <fullName evidence="1">Uncharacterized protein</fullName>
    </submittedName>
</protein>
<proteinExistence type="predicted"/>
<sequence length="87" mass="9384">MEKGLWAAVGVGRSTERNYGSREETMAAARGGCRGGEVVGGQGITLHSNLGYLGWVDGWMLTGVGKTRQRLVLLQPGEHRLECLQRG</sequence>
<evidence type="ECO:0000313" key="1">
    <source>
        <dbReference type="EMBL" id="KAK9295602.1"/>
    </source>
</evidence>
<evidence type="ECO:0000313" key="2">
    <source>
        <dbReference type="Proteomes" id="UP001432146"/>
    </source>
</evidence>
<dbReference type="EMBL" id="JAWNGG020000250">
    <property type="protein sequence ID" value="KAK9295602.1"/>
    <property type="molecule type" value="Genomic_DNA"/>
</dbReference>
<gene>
    <name evidence="1" type="ORF">QLX08_010127</name>
</gene>